<accession>A0A0J6XZY7</accession>
<gene>
    <name evidence="3" type="ORF">ACS04_00030</name>
</gene>
<reference evidence="3 4" key="1">
    <citation type="submission" date="2015-06" db="EMBL/GenBank/DDBJ databases">
        <title>Recapitulation of the evolution of biosynthetic gene clusters reveals hidden chemical diversity on bacterial genomes.</title>
        <authorList>
            <person name="Cruz-Morales P."/>
            <person name="Martinez-Guerrero C."/>
            <person name="Morales-Escalante M.A."/>
            <person name="Yanez-Guerra L.A."/>
            <person name="Kopp J.F."/>
            <person name="Feldmann J."/>
            <person name="Ramos-Aboites H.E."/>
            <person name="Barona-Gomez F."/>
        </authorList>
    </citation>
    <scope>NUCLEOTIDE SEQUENCE [LARGE SCALE GENOMIC DNA]</scope>
    <source>
        <strain evidence="3 4">ATCC 31245</strain>
    </source>
</reference>
<feature type="transmembrane region" description="Helical" evidence="2">
    <location>
        <begin position="158"/>
        <end position="184"/>
    </location>
</feature>
<proteinExistence type="predicted"/>
<sequence length="228" mass="22884">MSFGDPNNPYGQQQPPAPQGQPGYGYPQQAPQGVPPQGGYAYPQQQAQPGYGYPNQAYPAGPGGFPGAQMPMPGGVKAARVILFIVGGLQALGGLAALLGGALFASAFSSGSSEYGSSASDAGALAGGVIVGAGIFALALALWPILTAAKLGKGRGGVRVSGVIYGSLMTLFSGLSLIINFAALSSDNTAGAIVFSLVLALIQFGLSLWVLVGLANSAAGAYFRRPQY</sequence>
<evidence type="ECO:0000256" key="1">
    <source>
        <dbReference type="SAM" id="MobiDB-lite"/>
    </source>
</evidence>
<evidence type="ECO:0000313" key="4">
    <source>
        <dbReference type="Proteomes" id="UP000035932"/>
    </source>
</evidence>
<dbReference type="PATRIC" id="fig|66430.4.peg.6"/>
<dbReference type="STRING" id="66430.ACS04_00030"/>
<dbReference type="Proteomes" id="UP000035932">
    <property type="component" value="Unassembled WGS sequence"/>
</dbReference>
<feature type="region of interest" description="Disordered" evidence="1">
    <location>
        <begin position="1"/>
        <end position="46"/>
    </location>
</feature>
<dbReference type="AlphaFoldDB" id="A0A0J6XZY7"/>
<keyword evidence="2" id="KW-0812">Transmembrane</keyword>
<evidence type="ECO:0000313" key="3">
    <source>
        <dbReference type="EMBL" id="KMO99852.1"/>
    </source>
</evidence>
<dbReference type="EMBL" id="LFML01000001">
    <property type="protein sequence ID" value="KMO99852.1"/>
    <property type="molecule type" value="Genomic_DNA"/>
</dbReference>
<dbReference type="RefSeq" id="WP_048474337.1">
    <property type="nucleotide sequence ID" value="NZ_JBIRUD010000007.1"/>
</dbReference>
<dbReference type="OrthoDB" id="4277223at2"/>
<feature type="transmembrane region" description="Helical" evidence="2">
    <location>
        <begin position="190"/>
        <end position="215"/>
    </location>
</feature>
<dbReference type="SUPFAM" id="SSF81995">
    <property type="entry name" value="beta-sandwich domain of Sec23/24"/>
    <property type="match status" value="1"/>
</dbReference>
<feature type="compositionally biased region" description="Low complexity" evidence="1">
    <location>
        <begin position="9"/>
        <end position="46"/>
    </location>
</feature>
<keyword evidence="4" id="KW-1185">Reference proteome</keyword>
<keyword evidence="2" id="KW-1133">Transmembrane helix</keyword>
<feature type="transmembrane region" description="Helical" evidence="2">
    <location>
        <begin position="81"/>
        <end position="104"/>
    </location>
</feature>
<name>A0A0J6XZY7_9ACTN</name>
<comment type="caution">
    <text evidence="3">The sequence shown here is derived from an EMBL/GenBank/DDBJ whole genome shotgun (WGS) entry which is preliminary data.</text>
</comment>
<feature type="transmembrane region" description="Helical" evidence="2">
    <location>
        <begin position="124"/>
        <end position="146"/>
    </location>
</feature>
<keyword evidence="2" id="KW-0472">Membrane</keyword>
<evidence type="ECO:0000256" key="2">
    <source>
        <dbReference type="SAM" id="Phobius"/>
    </source>
</evidence>
<organism evidence="3 4">
    <name type="scientific">Streptomyces roseus</name>
    <dbReference type="NCBI Taxonomy" id="66430"/>
    <lineage>
        <taxon>Bacteria</taxon>
        <taxon>Bacillati</taxon>
        <taxon>Actinomycetota</taxon>
        <taxon>Actinomycetes</taxon>
        <taxon>Kitasatosporales</taxon>
        <taxon>Streptomycetaceae</taxon>
        <taxon>Streptomyces</taxon>
    </lineage>
</organism>
<protein>
    <submittedName>
        <fullName evidence="3">Uncharacterized protein</fullName>
    </submittedName>
</protein>